<accession>A0ABD5Z613</accession>
<proteinExistence type="predicted"/>
<evidence type="ECO:0000256" key="1">
    <source>
        <dbReference type="SAM" id="MobiDB-lite"/>
    </source>
</evidence>
<evidence type="ECO:0000313" key="3">
    <source>
        <dbReference type="Proteomes" id="UP001596447"/>
    </source>
</evidence>
<keyword evidence="3" id="KW-1185">Reference proteome</keyword>
<organism evidence="2 3">
    <name type="scientific">Halospeciosus flavus</name>
    <dbReference type="NCBI Taxonomy" id="3032283"/>
    <lineage>
        <taxon>Archaea</taxon>
        <taxon>Methanobacteriati</taxon>
        <taxon>Methanobacteriota</taxon>
        <taxon>Stenosarchaea group</taxon>
        <taxon>Halobacteria</taxon>
        <taxon>Halobacteriales</taxon>
        <taxon>Halobacteriaceae</taxon>
        <taxon>Halospeciosus</taxon>
    </lineage>
</organism>
<dbReference type="AlphaFoldDB" id="A0ABD5Z613"/>
<dbReference type="EMBL" id="JBHTAR010000011">
    <property type="protein sequence ID" value="MFC7200596.1"/>
    <property type="molecule type" value="Genomic_DNA"/>
</dbReference>
<name>A0ABD5Z613_9EURY</name>
<comment type="caution">
    <text evidence="2">The sequence shown here is derived from an EMBL/GenBank/DDBJ whole genome shotgun (WGS) entry which is preliminary data.</text>
</comment>
<dbReference type="RefSeq" id="WP_279527373.1">
    <property type="nucleotide sequence ID" value="NZ_CP122312.1"/>
</dbReference>
<evidence type="ECO:0000313" key="2">
    <source>
        <dbReference type="EMBL" id="MFC7200596.1"/>
    </source>
</evidence>
<gene>
    <name evidence="2" type="ORF">ACFQJ9_14430</name>
</gene>
<sequence length="62" mass="6792">MGQYDDGGGGDEDWTGIESIPPNRPAHPSRPSRPTLSEMGETRVARHRSTDVPFVELVEDVS</sequence>
<feature type="region of interest" description="Disordered" evidence="1">
    <location>
        <begin position="1"/>
        <end position="48"/>
    </location>
</feature>
<dbReference type="Proteomes" id="UP001596447">
    <property type="component" value="Unassembled WGS sequence"/>
</dbReference>
<reference evidence="2 3" key="1">
    <citation type="journal article" date="2019" name="Int. J. Syst. Evol. Microbiol.">
        <title>The Global Catalogue of Microorganisms (GCM) 10K type strain sequencing project: providing services to taxonomists for standard genome sequencing and annotation.</title>
        <authorList>
            <consortium name="The Broad Institute Genomics Platform"/>
            <consortium name="The Broad Institute Genome Sequencing Center for Infectious Disease"/>
            <person name="Wu L."/>
            <person name="Ma J."/>
        </authorList>
    </citation>
    <scope>NUCLEOTIDE SEQUENCE [LARGE SCALE GENOMIC DNA]</scope>
    <source>
        <strain evidence="2 3">XZGYJ-43</strain>
    </source>
</reference>
<protein>
    <submittedName>
        <fullName evidence="2">Uncharacterized protein</fullName>
    </submittedName>
</protein>